<evidence type="ECO:0008006" key="6">
    <source>
        <dbReference type="Google" id="ProtNLM"/>
    </source>
</evidence>
<keyword evidence="3" id="KW-0560">Oxidoreductase</keyword>
<keyword evidence="2" id="KW-0521">NADP</keyword>
<organism evidence="4 5">
    <name type="scientific">Penicillium salamii</name>
    <dbReference type="NCBI Taxonomy" id="1612424"/>
    <lineage>
        <taxon>Eukaryota</taxon>
        <taxon>Fungi</taxon>
        <taxon>Dikarya</taxon>
        <taxon>Ascomycota</taxon>
        <taxon>Pezizomycotina</taxon>
        <taxon>Eurotiomycetes</taxon>
        <taxon>Eurotiomycetidae</taxon>
        <taxon>Eurotiales</taxon>
        <taxon>Aspergillaceae</taxon>
        <taxon>Penicillium</taxon>
    </lineage>
</organism>
<sequence length="341" mass="37214">MSATKVFVITGANSGVGFELAKILYAANAKVYLAGRSEKRVLEAIQLLQNDVPSSQGSLIWLPLDLADLASVKIAAEDFLSKEERLDVLWNNAGVMCTPTTAKSEQVMFWTLSLGYDLQLGTNVLGPYLLTTLLYPIMKKTADTSPLNSVRVCWASSITIELAPNGGIGMDDFGSPVFSNNKLTNYCASKAANNMLASEFGKKCRDGKVLSVVCENKSLLLPFRSQSCSYADTCSVKAFNPGNLNTGLTRYLTLPFLGSIVPRLMSLVLWPARYGAYTELYAGLSPDLTIEKHVGAFIWPWGHVGYLRPDIESSLHSQEDGGSGKAAQLLKWCDREIKDFI</sequence>
<dbReference type="Proteomes" id="UP001152649">
    <property type="component" value="Unassembled WGS sequence"/>
</dbReference>
<dbReference type="OrthoDB" id="5590473at2759"/>
<dbReference type="PANTHER" id="PTHR24320:SF236">
    <property type="entry name" value="SHORT-CHAIN DEHYDROGENASE-RELATED"/>
    <property type="match status" value="1"/>
</dbReference>
<evidence type="ECO:0000256" key="2">
    <source>
        <dbReference type="ARBA" id="ARBA00022857"/>
    </source>
</evidence>
<reference evidence="4" key="1">
    <citation type="submission" date="2021-07" db="EMBL/GenBank/DDBJ databases">
        <authorList>
            <person name="Branca A.L. A."/>
        </authorList>
    </citation>
    <scope>NUCLEOTIDE SEQUENCE</scope>
</reference>
<dbReference type="Gene3D" id="3.40.50.720">
    <property type="entry name" value="NAD(P)-binding Rossmann-like Domain"/>
    <property type="match status" value="1"/>
</dbReference>
<gene>
    <name evidence="4" type="ORF">PSALAMII_LOCUS2962</name>
</gene>
<evidence type="ECO:0000256" key="1">
    <source>
        <dbReference type="ARBA" id="ARBA00006484"/>
    </source>
</evidence>
<keyword evidence="5" id="KW-1185">Reference proteome</keyword>
<dbReference type="GO" id="GO:0016491">
    <property type="term" value="F:oxidoreductase activity"/>
    <property type="evidence" value="ECO:0007669"/>
    <property type="project" value="UniProtKB-KW"/>
</dbReference>
<evidence type="ECO:0000313" key="5">
    <source>
        <dbReference type="Proteomes" id="UP001152649"/>
    </source>
</evidence>
<evidence type="ECO:0000313" key="4">
    <source>
        <dbReference type="EMBL" id="CAG8344723.1"/>
    </source>
</evidence>
<dbReference type="InterPro" id="IPR036291">
    <property type="entry name" value="NAD(P)-bd_dom_sf"/>
</dbReference>
<dbReference type="AlphaFoldDB" id="A0A9W4ITX5"/>
<dbReference type="InterPro" id="IPR002347">
    <property type="entry name" value="SDR_fam"/>
</dbReference>
<accession>A0A9W4ITX5</accession>
<dbReference type="EMBL" id="CAJVPG010000111">
    <property type="protein sequence ID" value="CAG8344723.1"/>
    <property type="molecule type" value="Genomic_DNA"/>
</dbReference>
<comment type="similarity">
    <text evidence="1">Belongs to the short-chain dehydrogenases/reductases (SDR) family.</text>
</comment>
<name>A0A9W4ITX5_9EURO</name>
<evidence type="ECO:0000256" key="3">
    <source>
        <dbReference type="ARBA" id="ARBA00023002"/>
    </source>
</evidence>
<dbReference type="PRINTS" id="PR00081">
    <property type="entry name" value="GDHRDH"/>
</dbReference>
<proteinExistence type="inferred from homology"/>
<protein>
    <recommendedName>
        <fullName evidence="6">NAD(P)-binding protein</fullName>
    </recommendedName>
</protein>
<comment type="caution">
    <text evidence="4">The sequence shown here is derived from an EMBL/GenBank/DDBJ whole genome shotgun (WGS) entry which is preliminary data.</text>
</comment>
<dbReference type="Pfam" id="PF00106">
    <property type="entry name" value="adh_short"/>
    <property type="match status" value="1"/>
</dbReference>
<dbReference type="SUPFAM" id="SSF51735">
    <property type="entry name" value="NAD(P)-binding Rossmann-fold domains"/>
    <property type="match status" value="1"/>
</dbReference>
<dbReference type="PANTHER" id="PTHR24320">
    <property type="entry name" value="RETINOL DEHYDROGENASE"/>
    <property type="match status" value="1"/>
</dbReference>